<dbReference type="AlphaFoldDB" id="A0A9P5G6K3"/>
<reference evidence="3" key="1">
    <citation type="journal article" date="2020" name="Front. Microbiol.">
        <title>Phenotypic and Genetic Characterization of the Cheese Ripening Yeast Geotrichum candidum.</title>
        <authorList>
            <person name="Perkins V."/>
            <person name="Vignola S."/>
            <person name="Lessard M.H."/>
            <person name="Plante P.L."/>
            <person name="Corbeil J."/>
            <person name="Dugat-Bony E."/>
            <person name="Frenette M."/>
            <person name="Labrie S."/>
        </authorList>
    </citation>
    <scope>NUCLEOTIDE SEQUENCE</scope>
    <source>
        <strain evidence="3">LMA-70</strain>
    </source>
</reference>
<feature type="coiled-coil region" evidence="1">
    <location>
        <begin position="280"/>
        <end position="307"/>
    </location>
</feature>
<organism evidence="3 4">
    <name type="scientific">Geotrichum candidum</name>
    <name type="common">Oospora lactis</name>
    <name type="synonym">Dipodascus geotrichum</name>
    <dbReference type="NCBI Taxonomy" id="1173061"/>
    <lineage>
        <taxon>Eukaryota</taxon>
        <taxon>Fungi</taxon>
        <taxon>Dikarya</taxon>
        <taxon>Ascomycota</taxon>
        <taxon>Saccharomycotina</taxon>
        <taxon>Dipodascomycetes</taxon>
        <taxon>Dipodascales</taxon>
        <taxon>Dipodascaceae</taxon>
        <taxon>Geotrichum</taxon>
    </lineage>
</organism>
<evidence type="ECO:0000313" key="4">
    <source>
        <dbReference type="Proteomes" id="UP000750522"/>
    </source>
</evidence>
<dbReference type="EMBL" id="QQZK01000048">
    <property type="protein sequence ID" value="KAF5100375.1"/>
    <property type="molecule type" value="Genomic_DNA"/>
</dbReference>
<name>A0A9P5G6K3_GEOCN</name>
<evidence type="ECO:0000256" key="1">
    <source>
        <dbReference type="SAM" id="Coils"/>
    </source>
</evidence>
<feature type="compositionally biased region" description="Polar residues" evidence="2">
    <location>
        <begin position="418"/>
        <end position="443"/>
    </location>
</feature>
<feature type="region of interest" description="Disordered" evidence="2">
    <location>
        <begin position="411"/>
        <end position="443"/>
    </location>
</feature>
<dbReference type="GO" id="GO:0043248">
    <property type="term" value="P:proteasome assembly"/>
    <property type="evidence" value="ECO:0007669"/>
    <property type="project" value="TreeGrafter"/>
</dbReference>
<keyword evidence="1" id="KW-0175">Coiled coil</keyword>
<gene>
    <name evidence="3" type="ORF">DV451_002602</name>
</gene>
<dbReference type="GO" id="GO:0070628">
    <property type="term" value="F:proteasome binding"/>
    <property type="evidence" value="ECO:0007669"/>
    <property type="project" value="InterPro"/>
</dbReference>
<dbReference type="PANTHER" id="PTHR42342">
    <property type="entry name" value="STATIONARY PHASE PROTEIN 5"/>
    <property type="match status" value="1"/>
</dbReference>
<evidence type="ECO:0000313" key="3">
    <source>
        <dbReference type="EMBL" id="KAF5100375.1"/>
    </source>
</evidence>
<evidence type="ECO:0008006" key="5">
    <source>
        <dbReference type="Google" id="ProtNLM"/>
    </source>
</evidence>
<proteinExistence type="predicted"/>
<sequence>MISQKNQHPLFSFMRTLRSHIVRHTKESFEIFGPAVPQHPPVSTTPTFVRVPFDTRRRIKNRYCRGHHSHEEQERMMNFVHDHMRKSMGNSYMYSRQGGFSLANFKKFRKIRQANIRACEQAMLQYKVLCKKSQPLLVKRLSLFPVVLQRGSTSAVSQFVRVVFRQQPTSFSKGFVGRNVLDTHTQHGLGLGSGLGRMPLLAPLFSTRPPAYARHFSSTSVLAASLKSAVFSDMRRTASDNTEAPTKTYTTVPQTGSYVHFDIEPKFSISEETQLSEDVVETLAHELNAYADRLKRLAGELESLASMGHLPISLEQGKALNVFFANCEPDRLDQILTGAEVTEGTIRCQPTPYASAHMGINDVDGESTHPLFDFEHTQSSAELSFSMSRSWLSTASSHGFVLEQRPECDGMSEAESGLLSSMPSLTDASSGETVSEVQSVLYA</sequence>
<protein>
    <recommendedName>
        <fullName evidence="5">Stationary phase protein 5</fullName>
    </recommendedName>
</protein>
<comment type="caution">
    <text evidence="3">The sequence shown here is derived from an EMBL/GenBank/DDBJ whole genome shotgun (WGS) entry which is preliminary data.</text>
</comment>
<dbReference type="PANTHER" id="PTHR42342:SF1">
    <property type="entry name" value="STATIONARY PHASE PROTEIN 5"/>
    <property type="match status" value="1"/>
</dbReference>
<dbReference type="Proteomes" id="UP000750522">
    <property type="component" value="Unassembled WGS sequence"/>
</dbReference>
<dbReference type="InterPro" id="IPR038816">
    <property type="entry name" value="Stationary_phase_5"/>
</dbReference>
<reference evidence="3" key="2">
    <citation type="submission" date="2020-01" db="EMBL/GenBank/DDBJ databases">
        <authorList>
            <person name="Perkins V."/>
            <person name="Lessard M.-H."/>
            <person name="Dugat-Bony E."/>
            <person name="Frenette M."/>
            <person name="Labrie S."/>
        </authorList>
    </citation>
    <scope>NUCLEOTIDE SEQUENCE</scope>
    <source>
        <strain evidence="3">LMA-70</strain>
    </source>
</reference>
<evidence type="ECO:0000256" key="2">
    <source>
        <dbReference type="SAM" id="MobiDB-lite"/>
    </source>
</evidence>
<accession>A0A9P5G6K3</accession>